<dbReference type="EMBL" id="CP000806">
    <property type="protein sequence ID" value="ACB52567.1"/>
    <property type="molecule type" value="Genomic_DNA"/>
</dbReference>
<dbReference type="OrthoDB" id="531849at2"/>
<organism evidence="1 2">
    <name type="scientific">Crocosphaera subtropica (strain ATCC 51142 / BH68)</name>
    <name type="common">Cyanothece sp. (strain ATCC 51142)</name>
    <dbReference type="NCBI Taxonomy" id="43989"/>
    <lineage>
        <taxon>Bacteria</taxon>
        <taxon>Bacillati</taxon>
        <taxon>Cyanobacteriota</taxon>
        <taxon>Cyanophyceae</taxon>
        <taxon>Oscillatoriophycideae</taxon>
        <taxon>Chroococcales</taxon>
        <taxon>Aphanothecaceae</taxon>
        <taxon>Crocosphaera</taxon>
        <taxon>Crocosphaera subtropica</taxon>
    </lineage>
</organism>
<sequence length="88" mass="10263">MQITIEIPDKLNAKLQEKWGNLSEKLLINLLLEAYQNQLISTAELGELLNLSSRLEVHEFLKNAGIYLNYDQEELEKDLDILEQLKHQ</sequence>
<dbReference type="KEGG" id="cyt:cce_3219"/>
<protein>
    <submittedName>
        <fullName evidence="1">Uncharacterized protein</fullName>
    </submittedName>
</protein>
<dbReference type="Proteomes" id="UP000001203">
    <property type="component" value="Chromosome circular"/>
</dbReference>
<gene>
    <name evidence="1" type="ordered locus">cce_3219</name>
</gene>
<dbReference type="STRING" id="43989.cce_3219"/>
<dbReference type="eggNOG" id="COG2886">
    <property type="taxonomic scope" value="Bacteria"/>
</dbReference>
<evidence type="ECO:0000313" key="1">
    <source>
        <dbReference type="EMBL" id="ACB52567.1"/>
    </source>
</evidence>
<accession>B1WXM6</accession>
<dbReference type="HOGENOM" id="CLU_154570_0_1_3"/>
<keyword evidence="2" id="KW-1185">Reference proteome</keyword>
<reference evidence="1 2" key="1">
    <citation type="journal article" date="2008" name="Proc. Natl. Acad. Sci. U.S.A.">
        <title>The genome of Cyanothece 51142, a unicellular diazotrophic cyanobacterium important in the marine nitrogen cycle.</title>
        <authorList>
            <person name="Welsh E.A."/>
            <person name="Liberton M."/>
            <person name="Stoeckel J."/>
            <person name="Loh T."/>
            <person name="Elvitigala T."/>
            <person name="Wang C."/>
            <person name="Wollam A."/>
            <person name="Fulton R.S."/>
            <person name="Clifton S.W."/>
            <person name="Jacobs J.M."/>
            <person name="Aurora R."/>
            <person name="Ghosh B.K."/>
            <person name="Sherman L.A."/>
            <person name="Smith R.D."/>
            <person name="Wilson R.K."/>
            <person name="Pakrasi H.B."/>
        </authorList>
    </citation>
    <scope>NUCLEOTIDE SEQUENCE [LARGE SCALE GENOMIC DNA]</scope>
    <source>
        <strain evidence="2">ATCC 51142 / BH68</strain>
    </source>
</reference>
<proteinExistence type="predicted"/>
<evidence type="ECO:0000313" key="2">
    <source>
        <dbReference type="Proteomes" id="UP000001203"/>
    </source>
</evidence>
<dbReference type="Pfam" id="PF03683">
    <property type="entry name" value="UPF0175"/>
    <property type="match status" value="1"/>
</dbReference>
<dbReference type="AlphaFoldDB" id="B1WXM6"/>
<name>B1WXM6_CROS5</name>
<dbReference type="RefSeq" id="WP_009547641.1">
    <property type="nucleotide sequence ID" value="NC_010546.1"/>
</dbReference>
<dbReference type="InterPro" id="IPR005368">
    <property type="entry name" value="UPF0175"/>
</dbReference>